<feature type="domain" description="GFO/IDH/MocA-like oxidoreductase" evidence="7">
    <location>
        <begin position="147"/>
        <end position="269"/>
    </location>
</feature>
<evidence type="ECO:0000313" key="8">
    <source>
        <dbReference type="EMBL" id="KAG5188404.1"/>
    </source>
</evidence>
<dbReference type="Gene3D" id="3.30.360.10">
    <property type="entry name" value="Dihydrodipicolinate Reductase, domain 2"/>
    <property type="match status" value="1"/>
</dbReference>
<evidence type="ECO:0000259" key="7">
    <source>
        <dbReference type="Pfam" id="PF22725"/>
    </source>
</evidence>
<sequence>MDIRLGLTKETESDRPPLRWGFMGAGRVCHDFVQALKYVPEAGVPVAVGCRELQRSVEFGDLHGIPNRYGSYVEVASDPNVEICYVGMLHPFHKDAALAALRGGKHVLVEKPVCCSADDAAEVAAEARARGLLLLEGMWTRFFPAVEHARALVARGAIGDVVAVHSDFGFNSTDVADYPDHLFYRREMGGGGLLYCAPYPVAAALAVLGAGAPTRIAAAGVKDEQTGVDMSAAIALHYAAPRAIGVLTYNLLGETPEETLIAGTRGRIRILGPAHCPTAMELTLKRPGRANVETRRYDYPLPPEPPAVRAAPAPGGDGGVFFYPNSAGFQYEAAAVHRCVRAGLGACPQYPPEESVATMRVLDEVRRQLGVEPV</sequence>
<dbReference type="GO" id="GO:0000166">
    <property type="term" value="F:nucleotide binding"/>
    <property type="evidence" value="ECO:0007669"/>
    <property type="project" value="InterPro"/>
</dbReference>
<dbReference type="Pfam" id="PF01408">
    <property type="entry name" value="GFO_IDH_MocA"/>
    <property type="match status" value="1"/>
</dbReference>
<keyword evidence="9" id="KW-1185">Reference proteome</keyword>
<comment type="caution">
    <text evidence="8">The sequence shown here is derived from an EMBL/GenBank/DDBJ whole genome shotgun (WGS) entry which is preliminary data.</text>
</comment>
<dbReference type="InterPro" id="IPR036291">
    <property type="entry name" value="NAD(P)-bd_dom_sf"/>
</dbReference>
<dbReference type="Pfam" id="PF22725">
    <property type="entry name" value="GFO_IDH_MocA_C3"/>
    <property type="match status" value="1"/>
</dbReference>
<evidence type="ECO:0000259" key="6">
    <source>
        <dbReference type="Pfam" id="PF01408"/>
    </source>
</evidence>
<organism evidence="8 9">
    <name type="scientific">Tribonema minus</name>
    <dbReference type="NCBI Taxonomy" id="303371"/>
    <lineage>
        <taxon>Eukaryota</taxon>
        <taxon>Sar</taxon>
        <taxon>Stramenopiles</taxon>
        <taxon>Ochrophyta</taxon>
        <taxon>PX clade</taxon>
        <taxon>Xanthophyceae</taxon>
        <taxon>Tribonematales</taxon>
        <taxon>Tribonemataceae</taxon>
        <taxon>Tribonema</taxon>
    </lineage>
</organism>
<dbReference type="EC" id="1.1.1.179" evidence="3"/>
<dbReference type="Gene3D" id="3.40.50.720">
    <property type="entry name" value="NAD(P)-binding Rossmann-like Domain"/>
    <property type="match status" value="1"/>
</dbReference>
<comment type="similarity">
    <text evidence="1">Belongs to the Gfo/Idh/MocA family.</text>
</comment>
<reference evidence="8" key="1">
    <citation type="submission" date="2021-02" db="EMBL/GenBank/DDBJ databases">
        <title>First Annotated Genome of the Yellow-green Alga Tribonema minus.</title>
        <authorList>
            <person name="Mahan K.M."/>
        </authorList>
    </citation>
    <scope>NUCLEOTIDE SEQUENCE</scope>
    <source>
        <strain evidence="8">UTEX B ZZ1240</strain>
    </source>
</reference>
<comment type="catalytic activity">
    <reaction evidence="5">
        <text>D-xylose + NADP(+) = D-xylono-1,5-lactone + NADPH + H(+)</text>
        <dbReference type="Rhea" id="RHEA:22000"/>
        <dbReference type="ChEBI" id="CHEBI:15378"/>
        <dbReference type="ChEBI" id="CHEBI:15867"/>
        <dbReference type="ChEBI" id="CHEBI:53455"/>
        <dbReference type="ChEBI" id="CHEBI:57783"/>
        <dbReference type="ChEBI" id="CHEBI:58349"/>
        <dbReference type="EC" id="1.1.1.179"/>
    </reaction>
</comment>
<feature type="domain" description="Gfo/Idh/MocA-like oxidoreductase N-terminal" evidence="6">
    <location>
        <begin position="18"/>
        <end position="135"/>
    </location>
</feature>
<dbReference type="PANTHER" id="PTHR22604">
    <property type="entry name" value="OXIDOREDUCTASES"/>
    <property type="match status" value="1"/>
</dbReference>
<dbReference type="InterPro" id="IPR000683">
    <property type="entry name" value="Gfo/Idh/MocA-like_OxRdtase_N"/>
</dbReference>
<dbReference type="SUPFAM" id="SSF51735">
    <property type="entry name" value="NAD(P)-binding Rossmann-fold domains"/>
    <property type="match status" value="1"/>
</dbReference>
<dbReference type="InterPro" id="IPR055170">
    <property type="entry name" value="GFO_IDH_MocA-like_dom"/>
</dbReference>
<dbReference type="GO" id="GO:0047837">
    <property type="term" value="F:D-xylose 1-dehydrogenase (NADP+) activity"/>
    <property type="evidence" value="ECO:0007669"/>
    <property type="project" value="UniProtKB-EC"/>
</dbReference>
<dbReference type="EMBL" id="JAFCMP010000070">
    <property type="protein sequence ID" value="KAG5188404.1"/>
    <property type="molecule type" value="Genomic_DNA"/>
</dbReference>
<dbReference type="Proteomes" id="UP000664859">
    <property type="component" value="Unassembled WGS sequence"/>
</dbReference>
<accession>A0A835ZDM6</accession>
<dbReference type="InterPro" id="IPR050984">
    <property type="entry name" value="Gfo/Idh/MocA_domain"/>
</dbReference>
<name>A0A835ZDM6_9STRA</name>
<evidence type="ECO:0000256" key="1">
    <source>
        <dbReference type="ARBA" id="ARBA00010928"/>
    </source>
</evidence>
<evidence type="ECO:0000256" key="3">
    <source>
        <dbReference type="ARBA" id="ARBA00038984"/>
    </source>
</evidence>
<dbReference type="AlphaFoldDB" id="A0A835ZDM6"/>
<evidence type="ECO:0000256" key="4">
    <source>
        <dbReference type="ARBA" id="ARBA00042988"/>
    </source>
</evidence>
<protein>
    <recommendedName>
        <fullName evidence="3">D-xylose 1-dehydrogenase (NADP(+), D-xylono-1,5-lactone-forming)</fullName>
        <ecNumber evidence="3">1.1.1.179</ecNumber>
    </recommendedName>
    <alternativeName>
        <fullName evidence="4">D-xylose-NADP dehydrogenase</fullName>
    </alternativeName>
</protein>
<evidence type="ECO:0000256" key="5">
    <source>
        <dbReference type="ARBA" id="ARBA00049233"/>
    </source>
</evidence>
<dbReference type="PANTHER" id="PTHR22604:SF105">
    <property type="entry name" value="TRANS-1,2-DIHYDROBENZENE-1,2-DIOL DEHYDROGENASE"/>
    <property type="match status" value="1"/>
</dbReference>
<evidence type="ECO:0000256" key="2">
    <source>
        <dbReference type="ARBA" id="ARBA00023002"/>
    </source>
</evidence>
<keyword evidence="2" id="KW-0560">Oxidoreductase</keyword>
<gene>
    <name evidence="8" type="ORF">JKP88DRAFT_206685</name>
</gene>
<dbReference type="SUPFAM" id="SSF55347">
    <property type="entry name" value="Glyceraldehyde-3-phosphate dehydrogenase-like, C-terminal domain"/>
    <property type="match status" value="1"/>
</dbReference>
<proteinExistence type="inferred from homology"/>
<evidence type="ECO:0000313" key="9">
    <source>
        <dbReference type="Proteomes" id="UP000664859"/>
    </source>
</evidence>
<dbReference type="OrthoDB" id="2129491at2759"/>